<dbReference type="OrthoDB" id="10411364at2759"/>
<evidence type="ECO:0000313" key="3">
    <source>
        <dbReference type="Proteomes" id="UP000823399"/>
    </source>
</evidence>
<evidence type="ECO:0000256" key="1">
    <source>
        <dbReference type="SAM" id="SignalP"/>
    </source>
</evidence>
<sequence>MRYTIVFVVVAALASSISALPTTDEVASTDSCSKACILDSQCKSPSCCMAVHSFLLHSELYFRFYIGGVWPLTLMRELLVIDRSRSTYIRKK</sequence>
<keyword evidence="3" id="KW-1185">Reference proteome</keyword>
<accession>A0A9P7F5Q6</accession>
<organism evidence="2 3">
    <name type="scientific">Suillus discolor</name>
    <dbReference type="NCBI Taxonomy" id="1912936"/>
    <lineage>
        <taxon>Eukaryota</taxon>
        <taxon>Fungi</taxon>
        <taxon>Dikarya</taxon>
        <taxon>Basidiomycota</taxon>
        <taxon>Agaricomycotina</taxon>
        <taxon>Agaricomycetes</taxon>
        <taxon>Agaricomycetidae</taxon>
        <taxon>Boletales</taxon>
        <taxon>Suillineae</taxon>
        <taxon>Suillaceae</taxon>
        <taxon>Suillus</taxon>
    </lineage>
</organism>
<protein>
    <submittedName>
        <fullName evidence="2">Uncharacterized protein</fullName>
    </submittedName>
</protein>
<proteinExistence type="predicted"/>
<reference evidence="2" key="1">
    <citation type="journal article" date="2020" name="New Phytol.">
        <title>Comparative genomics reveals dynamic genome evolution in host specialist ectomycorrhizal fungi.</title>
        <authorList>
            <person name="Lofgren L.A."/>
            <person name="Nguyen N.H."/>
            <person name="Vilgalys R."/>
            <person name="Ruytinx J."/>
            <person name="Liao H.L."/>
            <person name="Branco S."/>
            <person name="Kuo A."/>
            <person name="LaButti K."/>
            <person name="Lipzen A."/>
            <person name="Andreopoulos W."/>
            <person name="Pangilinan J."/>
            <person name="Riley R."/>
            <person name="Hundley H."/>
            <person name="Na H."/>
            <person name="Barry K."/>
            <person name="Grigoriev I.V."/>
            <person name="Stajich J.E."/>
            <person name="Kennedy P.G."/>
        </authorList>
    </citation>
    <scope>NUCLEOTIDE SEQUENCE</scope>
    <source>
        <strain evidence="2">FC423</strain>
    </source>
</reference>
<dbReference type="Proteomes" id="UP000823399">
    <property type="component" value="Unassembled WGS sequence"/>
</dbReference>
<keyword evidence="1" id="KW-0732">Signal</keyword>
<dbReference type="RefSeq" id="XP_041291544.1">
    <property type="nucleotide sequence ID" value="XM_041437743.1"/>
</dbReference>
<feature type="signal peptide" evidence="1">
    <location>
        <begin position="1"/>
        <end position="19"/>
    </location>
</feature>
<comment type="caution">
    <text evidence="2">The sequence shown here is derived from an EMBL/GenBank/DDBJ whole genome shotgun (WGS) entry which is preliminary data.</text>
</comment>
<dbReference type="AlphaFoldDB" id="A0A9P7F5Q6"/>
<name>A0A9P7F5Q6_9AGAM</name>
<gene>
    <name evidence="2" type="ORF">F5147DRAFT_701563</name>
</gene>
<dbReference type="EMBL" id="JABBWM010000036">
    <property type="protein sequence ID" value="KAG2106234.1"/>
    <property type="molecule type" value="Genomic_DNA"/>
</dbReference>
<feature type="chain" id="PRO_5040393010" evidence="1">
    <location>
        <begin position="20"/>
        <end position="92"/>
    </location>
</feature>
<evidence type="ECO:0000313" key="2">
    <source>
        <dbReference type="EMBL" id="KAG2106234.1"/>
    </source>
</evidence>
<dbReference type="GeneID" id="64700002"/>